<evidence type="ECO:0000256" key="1">
    <source>
        <dbReference type="SAM" id="Phobius"/>
    </source>
</evidence>
<reference evidence="2 3" key="1">
    <citation type="submission" date="2022-10" db="EMBL/GenBank/DDBJ databases">
        <title>Sphingomonas sp.</title>
        <authorList>
            <person name="Jin C."/>
        </authorList>
    </citation>
    <scope>NUCLEOTIDE SEQUENCE [LARGE SCALE GENOMIC DNA]</scope>
    <source>
        <strain evidence="2 3">BN140010</strain>
    </source>
</reference>
<keyword evidence="1" id="KW-1133">Transmembrane helix</keyword>
<organism evidence="2 3">
    <name type="scientific">Sphingomonas arvum</name>
    <dbReference type="NCBI Taxonomy" id="2992113"/>
    <lineage>
        <taxon>Bacteria</taxon>
        <taxon>Pseudomonadati</taxon>
        <taxon>Pseudomonadota</taxon>
        <taxon>Alphaproteobacteria</taxon>
        <taxon>Sphingomonadales</taxon>
        <taxon>Sphingomonadaceae</taxon>
        <taxon>Sphingomonas</taxon>
    </lineage>
</organism>
<comment type="caution">
    <text evidence="2">The sequence shown here is derived from an EMBL/GenBank/DDBJ whole genome shotgun (WGS) entry which is preliminary data.</text>
</comment>
<keyword evidence="3" id="KW-1185">Reference proteome</keyword>
<dbReference type="Proteomes" id="UP001526246">
    <property type="component" value="Unassembled WGS sequence"/>
</dbReference>
<evidence type="ECO:0000313" key="2">
    <source>
        <dbReference type="EMBL" id="MCW3797809.1"/>
    </source>
</evidence>
<feature type="transmembrane region" description="Helical" evidence="1">
    <location>
        <begin position="38"/>
        <end position="58"/>
    </location>
</feature>
<accession>A0ABT3JFU4</accession>
<keyword evidence="1" id="KW-0472">Membrane</keyword>
<gene>
    <name evidence="2" type="ORF">OMW55_08335</name>
</gene>
<protein>
    <submittedName>
        <fullName evidence="2">Uncharacterized protein</fullName>
    </submittedName>
</protein>
<dbReference type="RefSeq" id="WP_264882348.1">
    <property type="nucleotide sequence ID" value="NZ_JAPDOB010000002.1"/>
</dbReference>
<evidence type="ECO:0000313" key="3">
    <source>
        <dbReference type="Proteomes" id="UP001526246"/>
    </source>
</evidence>
<dbReference type="PROSITE" id="PS51257">
    <property type="entry name" value="PROKAR_LIPOPROTEIN"/>
    <property type="match status" value="1"/>
</dbReference>
<dbReference type="EMBL" id="JAPDOB010000002">
    <property type="protein sequence ID" value="MCW3797809.1"/>
    <property type="molecule type" value="Genomic_DNA"/>
</dbReference>
<keyword evidence="1" id="KW-0812">Transmembrane</keyword>
<name>A0ABT3JFU4_9SPHN</name>
<sequence>MFREYMLEGRLPERENLIFHLLFLACAIPAAFSRRERLHQLLTGAMIVLFVAYIVLLFRQLR</sequence>
<proteinExistence type="predicted"/>
<feature type="transmembrane region" description="Helical" evidence="1">
    <location>
        <begin position="16"/>
        <end position="32"/>
    </location>
</feature>